<sequence>MGLFKRKKEINNRIFLNNISKENTKLDVSYSADLTKQIEMISLTEKDLGILFVLKPLIDQNISEIVEDFYRVISLEKSLIQIINRYSSIDKLKETLKIHISSMFRGILDKNRVESIQRIAHIHVKIGLEAKWYMSALQTLSKSLIDCAGLKAENSEDLMLIVQAISKMISFEQQLVLEAYDKEYGEIRMKAEREKEAIRIELSETAQMLSGITENTNASVQEINAQSKEISLFASGSFEVASSAETEASYGKKDLEKQHELMTFIETSTENISIKMKALENTSEKINQVVAIVTSIADQTNLLALNAAIESARAGEYGKGFAVVASEVRKLAEETKNSVQGVSSLISEIHSQIDSIAGSVNEVARLTSKGAEQANNMNEFFNSVVHLMNNNKNQSEKTKKELTNFTAVIGELTSSISQINDTAESLRLLSRNI</sequence>
<gene>
    <name evidence="4" type="ORF">GJU41_01050</name>
</gene>
<protein>
    <recommendedName>
        <fullName evidence="3">Methyl-accepting transducer domain-containing protein</fullName>
    </recommendedName>
</protein>
<dbReference type="InterPro" id="IPR039379">
    <property type="entry name" value="Protoglobin_sensor_dom"/>
</dbReference>
<reference evidence="4 5" key="1">
    <citation type="submission" date="2019-11" db="EMBL/GenBank/DDBJ databases">
        <title>Bacillus idriensis genome.</title>
        <authorList>
            <person name="Konopka E.N."/>
            <person name="Newman J.D."/>
        </authorList>
    </citation>
    <scope>NUCLEOTIDE SEQUENCE [LARGE SCALE GENOMIC DNA]</scope>
    <source>
        <strain evidence="4 5">DSM 19097</strain>
    </source>
</reference>
<dbReference type="PROSITE" id="PS50111">
    <property type="entry name" value="CHEMOTAXIS_TRANSDUC_2"/>
    <property type="match status" value="1"/>
</dbReference>
<dbReference type="GO" id="GO:0020037">
    <property type="term" value="F:heme binding"/>
    <property type="evidence" value="ECO:0007669"/>
    <property type="project" value="InterPro"/>
</dbReference>
<dbReference type="RefSeq" id="WP_070879355.1">
    <property type="nucleotide sequence ID" value="NZ_CAJGAA010000001.1"/>
</dbReference>
<dbReference type="SMART" id="SM00283">
    <property type="entry name" value="MA"/>
    <property type="match status" value="1"/>
</dbReference>
<evidence type="ECO:0000259" key="3">
    <source>
        <dbReference type="PROSITE" id="PS50111"/>
    </source>
</evidence>
<accession>A0A6I2M9P5</accession>
<keyword evidence="1 2" id="KW-0807">Transducer</keyword>
<dbReference type="GO" id="GO:0019825">
    <property type="term" value="F:oxygen binding"/>
    <property type="evidence" value="ECO:0007669"/>
    <property type="project" value="InterPro"/>
</dbReference>
<dbReference type="CDD" id="cd01068">
    <property type="entry name" value="globin_sensor"/>
    <property type="match status" value="1"/>
</dbReference>
<dbReference type="Pfam" id="PF11563">
    <property type="entry name" value="Protoglobin"/>
    <property type="match status" value="1"/>
</dbReference>
<dbReference type="InterPro" id="IPR044398">
    <property type="entry name" value="Globin-sensor_dom"/>
</dbReference>
<dbReference type="Pfam" id="PF00015">
    <property type="entry name" value="MCPsignal"/>
    <property type="match status" value="1"/>
</dbReference>
<dbReference type="InterPro" id="IPR012292">
    <property type="entry name" value="Globin/Proto"/>
</dbReference>
<organism evidence="4 5">
    <name type="scientific">Metabacillus idriensis</name>
    <dbReference type="NCBI Taxonomy" id="324768"/>
    <lineage>
        <taxon>Bacteria</taxon>
        <taxon>Bacillati</taxon>
        <taxon>Bacillota</taxon>
        <taxon>Bacilli</taxon>
        <taxon>Bacillales</taxon>
        <taxon>Bacillaceae</taxon>
        <taxon>Metabacillus</taxon>
    </lineage>
</organism>
<proteinExistence type="predicted"/>
<dbReference type="SUPFAM" id="SSF46458">
    <property type="entry name" value="Globin-like"/>
    <property type="match status" value="1"/>
</dbReference>
<keyword evidence="5" id="KW-1185">Reference proteome</keyword>
<dbReference type="GO" id="GO:0016020">
    <property type="term" value="C:membrane"/>
    <property type="evidence" value="ECO:0007669"/>
    <property type="project" value="InterPro"/>
</dbReference>
<feature type="domain" description="Methyl-accepting transducer" evidence="3">
    <location>
        <begin position="201"/>
        <end position="427"/>
    </location>
</feature>
<dbReference type="AlphaFoldDB" id="A0A6I2M9P5"/>
<dbReference type="Gene3D" id="1.10.490.10">
    <property type="entry name" value="Globins"/>
    <property type="match status" value="1"/>
</dbReference>
<evidence type="ECO:0000256" key="2">
    <source>
        <dbReference type="PROSITE-ProRule" id="PRU00284"/>
    </source>
</evidence>
<dbReference type="SUPFAM" id="SSF58104">
    <property type="entry name" value="Methyl-accepting chemotaxis protein (MCP) signaling domain"/>
    <property type="match status" value="1"/>
</dbReference>
<comment type="caution">
    <text evidence="4">The sequence shown here is derived from an EMBL/GenBank/DDBJ whole genome shotgun (WGS) entry which is preliminary data.</text>
</comment>
<evidence type="ECO:0000256" key="1">
    <source>
        <dbReference type="ARBA" id="ARBA00023224"/>
    </source>
</evidence>
<dbReference type="InterPro" id="IPR004089">
    <property type="entry name" value="MCPsignal_dom"/>
</dbReference>
<dbReference type="Gene3D" id="1.10.287.950">
    <property type="entry name" value="Methyl-accepting chemotaxis protein"/>
    <property type="match status" value="1"/>
</dbReference>
<dbReference type="GO" id="GO:0007165">
    <property type="term" value="P:signal transduction"/>
    <property type="evidence" value="ECO:0007669"/>
    <property type="project" value="UniProtKB-KW"/>
</dbReference>
<evidence type="ECO:0000313" key="5">
    <source>
        <dbReference type="Proteomes" id="UP000441585"/>
    </source>
</evidence>
<dbReference type="PANTHER" id="PTHR32089:SF118">
    <property type="entry name" value="HEME-BASED AEROTACTIC TRANSDUCER HEMAT"/>
    <property type="match status" value="1"/>
</dbReference>
<dbReference type="Proteomes" id="UP000441585">
    <property type="component" value="Unassembled WGS sequence"/>
</dbReference>
<dbReference type="InterPro" id="IPR009050">
    <property type="entry name" value="Globin-like_sf"/>
</dbReference>
<name>A0A6I2M9P5_9BACI</name>
<dbReference type="PANTHER" id="PTHR32089">
    <property type="entry name" value="METHYL-ACCEPTING CHEMOTAXIS PROTEIN MCPB"/>
    <property type="match status" value="1"/>
</dbReference>
<dbReference type="EMBL" id="WKKF01000001">
    <property type="protein sequence ID" value="MRX52543.1"/>
    <property type="molecule type" value="Genomic_DNA"/>
</dbReference>
<evidence type="ECO:0000313" key="4">
    <source>
        <dbReference type="EMBL" id="MRX52543.1"/>
    </source>
</evidence>